<evidence type="ECO:0000313" key="2">
    <source>
        <dbReference type="EMBL" id="CAD7579564.1"/>
    </source>
</evidence>
<feature type="compositionally biased region" description="Basic and acidic residues" evidence="1">
    <location>
        <begin position="260"/>
        <end position="290"/>
    </location>
</feature>
<name>A0A7R9JJA4_TIMCA</name>
<dbReference type="AlphaFoldDB" id="A0A7R9JJA4"/>
<proteinExistence type="predicted"/>
<dbReference type="EMBL" id="OE192456">
    <property type="protein sequence ID" value="CAD7579564.1"/>
    <property type="molecule type" value="Genomic_DNA"/>
</dbReference>
<sequence length="296" mass="33907">MARAKRLTRLSTRNQNLSRRSLRLVGQREGNFHETSLQISSDKNKHRGRNSSNSKNGFTNDNIKAKIKSEKKNRRKSVLSKKLIKKYDKNEASSFSLNCVKMLKAGFAEGRRRAEQLVNLALQFGLRSGVVEKVSNDVYRVRTWPEKPEADPTDYDEDGTNKIDSSSATYSTPCLKGSHSCTDRSETSEDSRLSRKGAERGRGKRRKSTSVNPSLPLARHSSVYHGTCKRRRSDRCKPNKTSHKLKSVHEIVKPKFQAEVVEKEKDNDSDENTEKVRKIKSFKSEHDPRTNYDWYS</sequence>
<feature type="compositionally biased region" description="Basic and acidic residues" evidence="1">
    <location>
        <begin position="181"/>
        <end position="201"/>
    </location>
</feature>
<protein>
    <submittedName>
        <fullName evidence="2">(California timema) hypothetical protein</fullName>
    </submittedName>
</protein>
<gene>
    <name evidence="2" type="ORF">TCMB3V08_LOCUS12098</name>
</gene>
<reference evidence="2" key="1">
    <citation type="submission" date="2020-11" db="EMBL/GenBank/DDBJ databases">
        <authorList>
            <person name="Tran Van P."/>
        </authorList>
    </citation>
    <scope>NUCLEOTIDE SEQUENCE</scope>
</reference>
<organism evidence="2">
    <name type="scientific">Timema californicum</name>
    <name type="common">California timema</name>
    <name type="synonym">Walking stick</name>
    <dbReference type="NCBI Taxonomy" id="61474"/>
    <lineage>
        <taxon>Eukaryota</taxon>
        <taxon>Metazoa</taxon>
        <taxon>Ecdysozoa</taxon>
        <taxon>Arthropoda</taxon>
        <taxon>Hexapoda</taxon>
        <taxon>Insecta</taxon>
        <taxon>Pterygota</taxon>
        <taxon>Neoptera</taxon>
        <taxon>Polyneoptera</taxon>
        <taxon>Phasmatodea</taxon>
        <taxon>Timematodea</taxon>
        <taxon>Timematoidea</taxon>
        <taxon>Timematidae</taxon>
        <taxon>Timema</taxon>
    </lineage>
</organism>
<feature type="compositionally biased region" description="Low complexity" evidence="1">
    <location>
        <begin position="9"/>
        <end position="19"/>
    </location>
</feature>
<feature type="compositionally biased region" description="Polar residues" evidence="1">
    <location>
        <begin position="162"/>
        <end position="172"/>
    </location>
</feature>
<evidence type="ECO:0000256" key="1">
    <source>
        <dbReference type="SAM" id="MobiDB-lite"/>
    </source>
</evidence>
<feature type="region of interest" description="Disordered" evidence="1">
    <location>
        <begin position="1"/>
        <end position="62"/>
    </location>
</feature>
<accession>A0A7R9JJA4</accession>
<feature type="region of interest" description="Disordered" evidence="1">
    <location>
        <begin position="145"/>
        <end position="296"/>
    </location>
</feature>
<feature type="compositionally biased region" description="Polar residues" evidence="1">
    <location>
        <begin position="50"/>
        <end position="62"/>
    </location>
</feature>
<feature type="compositionally biased region" description="Basic residues" evidence="1">
    <location>
        <begin position="227"/>
        <end position="246"/>
    </location>
</feature>